<proteinExistence type="predicted"/>
<evidence type="ECO:0000259" key="6">
    <source>
        <dbReference type="PROSITE" id="PS51007"/>
    </source>
</evidence>
<dbReference type="PROSITE" id="PS51007">
    <property type="entry name" value="CYTC"/>
    <property type="match status" value="1"/>
</dbReference>
<keyword evidence="2 4" id="KW-0479">Metal-binding</keyword>
<evidence type="ECO:0000313" key="7">
    <source>
        <dbReference type="EMBL" id="SFP93597.1"/>
    </source>
</evidence>
<evidence type="ECO:0000256" key="4">
    <source>
        <dbReference type="PROSITE-ProRule" id="PRU00433"/>
    </source>
</evidence>
<organism evidence="7 8">
    <name type="scientific">Hydrogenimonas thermophila</name>
    <dbReference type="NCBI Taxonomy" id="223786"/>
    <lineage>
        <taxon>Bacteria</taxon>
        <taxon>Pseudomonadati</taxon>
        <taxon>Campylobacterota</taxon>
        <taxon>Epsilonproteobacteria</taxon>
        <taxon>Campylobacterales</taxon>
        <taxon>Hydrogenimonadaceae</taxon>
        <taxon>Hydrogenimonas</taxon>
    </lineage>
</organism>
<dbReference type="SUPFAM" id="SSF46626">
    <property type="entry name" value="Cytochrome c"/>
    <property type="match status" value="1"/>
</dbReference>
<keyword evidence="1 4" id="KW-0349">Heme</keyword>
<dbReference type="GO" id="GO:0009055">
    <property type="term" value="F:electron transfer activity"/>
    <property type="evidence" value="ECO:0007669"/>
    <property type="project" value="InterPro"/>
</dbReference>
<dbReference type="Gene3D" id="1.10.760.10">
    <property type="entry name" value="Cytochrome c-like domain"/>
    <property type="match status" value="1"/>
</dbReference>
<sequence>MKRYILLLGSAFTFVIAAPIDDYMQSLKVQAKIENPSFKGFDAKRGEDIFFSQHIGKRGKKISCASCHTNDLTKNGENIFTGKKLEPLSPKVNSKRLKDVKKVKKWLRRNFKDVYKREGTAIEKGDVLTFILSK</sequence>
<keyword evidence="8" id="KW-1185">Reference proteome</keyword>
<evidence type="ECO:0000256" key="1">
    <source>
        <dbReference type="ARBA" id="ARBA00022617"/>
    </source>
</evidence>
<dbReference type="InterPro" id="IPR015170">
    <property type="entry name" value="DUF1924_SHP"/>
</dbReference>
<evidence type="ECO:0000256" key="3">
    <source>
        <dbReference type="ARBA" id="ARBA00023004"/>
    </source>
</evidence>
<evidence type="ECO:0000313" key="8">
    <source>
        <dbReference type="Proteomes" id="UP000199227"/>
    </source>
</evidence>
<dbReference type="InterPro" id="IPR036909">
    <property type="entry name" value="Cyt_c-like_dom_sf"/>
</dbReference>
<dbReference type="Pfam" id="PF09086">
    <property type="entry name" value="DUF1924"/>
    <property type="match status" value="1"/>
</dbReference>
<dbReference type="RefSeq" id="WP_245757071.1">
    <property type="nucleotide sequence ID" value="NZ_CP136592.1"/>
</dbReference>
<gene>
    <name evidence="7" type="ORF">SAMN05216234_1607</name>
</gene>
<dbReference type="AlphaFoldDB" id="A0A1I5UEY8"/>
<feature type="signal peptide" evidence="5">
    <location>
        <begin position="1"/>
        <end position="17"/>
    </location>
</feature>
<feature type="domain" description="Cytochrome c" evidence="6">
    <location>
        <begin position="41"/>
        <end position="134"/>
    </location>
</feature>
<evidence type="ECO:0000256" key="5">
    <source>
        <dbReference type="SAM" id="SignalP"/>
    </source>
</evidence>
<dbReference type="EMBL" id="FOXB01000060">
    <property type="protein sequence ID" value="SFP93597.1"/>
    <property type="molecule type" value="Genomic_DNA"/>
</dbReference>
<feature type="chain" id="PRO_5011619063" description="Cytochrome c domain-containing protein" evidence="5">
    <location>
        <begin position="18"/>
        <end position="134"/>
    </location>
</feature>
<dbReference type="Proteomes" id="UP000199227">
    <property type="component" value="Unassembled WGS sequence"/>
</dbReference>
<name>A0A1I5UEY8_9BACT</name>
<dbReference type="InterPro" id="IPR009056">
    <property type="entry name" value="Cyt_c-like_dom"/>
</dbReference>
<dbReference type="GO" id="GO:0046872">
    <property type="term" value="F:metal ion binding"/>
    <property type="evidence" value="ECO:0007669"/>
    <property type="project" value="UniProtKB-KW"/>
</dbReference>
<keyword evidence="3 4" id="KW-0408">Iron</keyword>
<evidence type="ECO:0000256" key="2">
    <source>
        <dbReference type="ARBA" id="ARBA00022723"/>
    </source>
</evidence>
<reference evidence="7 8" key="1">
    <citation type="submission" date="2016-10" db="EMBL/GenBank/DDBJ databases">
        <authorList>
            <person name="de Groot N.N."/>
        </authorList>
    </citation>
    <scope>NUCLEOTIDE SEQUENCE [LARGE SCALE GENOMIC DNA]</scope>
    <source>
        <strain evidence="7 8">EP1-55-1</strain>
    </source>
</reference>
<accession>A0A1I5UEY8</accession>
<dbReference type="GO" id="GO:0020037">
    <property type="term" value="F:heme binding"/>
    <property type="evidence" value="ECO:0007669"/>
    <property type="project" value="InterPro"/>
</dbReference>
<protein>
    <recommendedName>
        <fullName evidence="6">Cytochrome c domain-containing protein</fullName>
    </recommendedName>
</protein>
<keyword evidence="5" id="KW-0732">Signal</keyword>
<dbReference type="STRING" id="223786.SAMN05216234_1607"/>